<accession>A0A2C9L3Y3</accession>
<evidence type="ECO:0000313" key="3">
    <source>
        <dbReference type="EnsemblMetazoa" id="BGLB026639-PA"/>
    </source>
</evidence>
<dbReference type="Proteomes" id="UP000076420">
    <property type="component" value="Unassembled WGS sequence"/>
</dbReference>
<dbReference type="EnsemblMetazoa" id="BGLB026639-RA">
    <property type="protein sequence ID" value="BGLB026639-PA"/>
    <property type="gene ID" value="BGLB026639"/>
</dbReference>
<evidence type="ECO:0000256" key="1">
    <source>
        <dbReference type="SAM" id="MobiDB-lite"/>
    </source>
</evidence>
<evidence type="ECO:0000313" key="4">
    <source>
        <dbReference type="Proteomes" id="UP000076420"/>
    </source>
</evidence>
<dbReference type="KEGG" id="bgt:106078654"/>
<evidence type="ECO:0000313" key="5">
    <source>
        <dbReference type="Proteomes" id="UP001165740"/>
    </source>
</evidence>
<keyword evidence="2" id="KW-0732">Signal</keyword>
<organism evidence="3 4">
    <name type="scientific">Biomphalaria glabrata</name>
    <name type="common">Bloodfluke planorb</name>
    <name type="synonym">Freshwater snail</name>
    <dbReference type="NCBI Taxonomy" id="6526"/>
    <lineage>
        <taxon>Eukaryota</taxon>
        <taxon>Metazoa</taxon>
        <taxon>Spiralia</taxon>
        <taxon>Lophotrochozoa</taxon>
        <taxon>Mollusca</taxon>
        <taxon>Gastropoda</taxon>
        <taxon>Heterobranchia</taxon>
        <taxon>Euthyneura</taxon>
        <taxon>Panpulmonata</taxon>
        <taxon>Hygrophila</taxon>
        <taxon>Lymnaeoidea</taxon>
        <taxon>Planorbidae</taxon>
        <taxon>Biomphalaria</taxon>
    </lineage>
</organism>
<name>A0A2C9L3Y3_BIOGL</name>
<reference evidence="3" key="1">
    <citation type="submission" date="2020-05" db="UniProtKB">
        <authorList>
            <consortium name="EnsemblMetazoa"/>
        </authorList>
    </citation>
    <scope>IDENTIFICATION</scope>
    <source>
        <strain evidence="3">BB02</strain>
    </source>
</reference>
<evidence type="ECO:0000313" key="7">
    <source>
        <dbReference type="RefSeq" id="XP_055871069.1"/>
    </source>
</evidence>
<keyword evidence="5" id="KW-1185">Reference proteome</keyword>
<sequence length="228" mass="26240">MFSKAQFLLIALVLPAICTCASLGEKFENNEDKTSQGAKRDSGNPFERGGQVGDKFQPWEDWMNKRGFGLVGADDRFGTVDRNVLQGWNDWMSKRTGDDQWNSWDSSRYPPGFGAGSQYQRWDDFVKRQYPFMPTGLNGLSRSNYQSWQDWMKRGGVGDLGAFGYGGYGNNDLLMSWEDLSKLNKRYQWFGVQPFNSFRRPYSNGLQDWRATTYGVKRSTEENEKTEN</sequence>
<dbReference type="OrthoDB" id="6047902at2759"/>
<dbReference type="AlphaFoldDB" id="A0A2C9L3Y3"/>
<feature type="region of interest" description="Disordered" evidence="1">
    <location>
        <begin position="31"/>
        <end position="54"/>
    </location>
</feature>
<dbReference type="RefSeq" id="XP_055871069.1">
    <property type="nucleotide sequence ID" value="XM_056015094.1"/>
</dbReference>
<dbReference type="Proteomes" id="UP001165740">
    <property type="component" value="Chromosome 1"/>
</dbReference>
<feature type="compositionally biased region" description="Basic and acidic residues" evidence="1">
    <location>
        <begin position="31"/>
        <end position="42"/>
    </location>
</feature>
<proteinExistence type="predicted"/>
<gene>
    <name evidence="3" type="primary">106078654</name>
    <name evidence="6 7" type="synonym">LOC106078654</name>
</gene>
<dbReference type="VEuPathDB" id="VectorBase:BGLB026639"/>
<feature type="chain" id="PRO_5044573258" evidence="2">
    <location>
        <begin position="25"/>
        <end position="228"/>
    </location>
</feature>
<protein>
    <submittedName>
        <fullName evidence="6 7">Uncharacterized protein LOC106078654</fullName>
    </submittedName>
</protein>
<reference evidence="6 7" key="2">
    <citation type="submission" date="2025-04" db="UniProtKB">
        <authorList>
            <consortium name="RefSeq"/>
        </authorList>
    </citation>
    <scope>IDENTIFICATION</scope>
</reference>
<evidence type="ECO:0000256" key="2">
    <source>
        <dbReference type="SAM" id="SignalP"/>
    </source>
</evidence>
<dbReference type="VEuPathDB" id="VectorBase:BGLAX_031232"/>
<evidence type="ECO:0000313" key="6">
    <source>
        <dbReference type="RefSeq" id="XP_055871061.1"/>
    </source>
</evidence>
<feature type="signal peptide" evidence="2">
    <location>
        <begin position="1"/>
        <end position="24"/>
    </location>
</feature>
<dbReference type="RefSeq" id="XP_055871061.1">
    <property type="nucleotide sequence ID" value="XM_056015086.1"/>
</dbReference>